<dbReference type="Proteomes" id="UP000275941">
    <property type="component" value="Unassembled WGS sequence"/>
</dbReference>
<reference evidence="6 11" key="4">
    <citation type="submission" date="2019-02" db="EMBL/GenBank/DDBJ databases">
        <title>From farm to fork: dissemination of Tn554::fexA-optrA in linezolid-resistant Enterococcus faecalis clones from chicken feces and meat in Tunisia.</title>
        <authorList>
            <person name="Tedim A.P."/>
            <person name="Elghaieb H."/>
            <person name="Abbassi M.S."/>
            <person name="Novais C."/>
            <person name="Hassen A."/>
            <person name="Peixe L."/>
            <person name="Freitas A.R."/>
        </authorList>
    </citation>
    <scope>NUCLEOTIDE SEQUENCE [LARGE SCALE GENOMIC DNA]</scope>
    <source>
        <strain evidence="6 11">728T</strain>
    </source>
</reference>
<organism evidence="5 9">
    <name type="scientific">Enterococcus faecalis</name>
    <name type="common">Streptococcus faecalis</name>
    <dbReference type="NCBI Taxonomy" id="1351"/>
    <lineage>
        <taxon>Bacteria</taxon>
        <taxon>Bacillati</taxon>
        <taxon>Bacillota</taxon>
        <taxon>Bacilli</taxon>
        <taxon>Lactobacillales</taxon>
        <taxon>Enterococcaceae</taxon>
        <taxon>Enterococcus</taxon>
    </lineage>
</organism>
<sequence>MVGSSFFLLALFIVSKINLKEKKKGFSVKQKAKDKNPI</sequence>
<evidence type="ECO:0000313" key="12">
    <source>
        <dbReference type="Proteomes" id="UP000305511"/>
    </source>
</evidence>
<evidence type="ECO:0000313" key="4">
    <source>
        <dbReference type="EMBL" id="ROX30219.1"/>
    </source>
</evidence>
<dbReference type="EMBL" id="WVTJ01000018">
    <property type="protein sequence ID" value="MXS53025.1"/>
    <property type="molecule type" value="Genomic_DNA"/>
</dbReference>
<evidence type="ECO:0000313" key="1">
    <source>
        <dbReference type="EMBL" id="MXS53025.1"/>
    </source>
</evidence>
<evidence type="ECO:0000313" key="6">
    <source>
        <dbReference type="EMBL" id="RYU29511.1"/>
    </source>
</evidence>
<dbReference type="Proteomes" id="UP000281488">
    <property type="component" value="Unassembled WGS sequence"/>
</dbReference>
<evidence type="ECO:0000313" key="2">
    <source>
        <dbReference type="EMBL" id="PTN78824.1"/>
    </source>
</evidence>
<dbReference type="AlphaFoldDB" id="A0A1G1SBC8"/>
<evidence type="ECO:0000313" key="3">
    <source>
        <dbReference type="EMBL" id="QFY93530.1"/>
    </source>
</evidence>
<dbReference type="EMBL" id="RKOR01000015">
    <property type="protein sequence ID" value="ROY50599.1"/>
    <property type="molecule type" value="Genomic_DNA"/>
</dbReference>
<evidence type="ECO:0000313" key="8">
    <source>
        <dbReference type="Proteomes" id="UP000244140"/>
    </source>
</evidence>
<dbReference type="Proteomes" id="UP000305511">
    <property type="component" value="Unassembled WGS sequence"/>
</dbReference>
<gene>
    <name evidence="3" type="ORF">CGZ46_12790</name>
    <name evidence="2" type="ORF">DAI13_14075</name>
    <name evidence="4" type="ORF">EGW16_14960</name>
    <name evidence="5" type="ORF">EGW70_07060</name>
    <name evidence="6" type="ORF">EU507_15485</name>
    <name evidence="7" type="ORF">EY666_04335</name>
    <name evidence="1" type="ORF">GTI81_09910</name>
</gene>
<evidence type="ECO:0000313" key="9">
    <source>
        <dbReference type="Proteomes" id="UP000275941"/>
    </source>
</evidence>
<dbReference type="Proteomes" id="UP000292223">
    <property type="component" value="Unassembled WGS sequence"/>
</dbReference>
<evidence type="ECO:0000313" key="13">
    <source>
        <dbReference type="Proteomes" id="UP000429730"/>
    </source>
</evidence>
<evidence type="ECO:0000313" key="10">
    <source>
        <dbReference type="Proteomes" id="UP000281488"/>
    </source>
</evidence>
<reference evidence="2 8" key="1">
    <citation type="submission" date="2018-04" db="EMBL/GenBank/DDBJ databases">
        <authorList>
            <person name="Van Tyne D."/>
        </authorList>
    </citation>
    <scope>NUCLEOTIDE SEQUENCE [LARGE SCALE GENOMIC DNA]</scope>
    <source>
        <strain evidence="2 8">B2535</strain>
    </source>
</reference>
<dbReference type="Proteomes" id="UP000244140">
    <property type="component" value="Unassembled WGS sequence"/>
</dbReference>
<reference evidence="3" key="6">
    <citation type="submission" date="2019-07" db="EMBL/GenBank/DDBJ databases">
        <title>Transferable Resistance Gene optrA in Enterococcus faecalis from Swine in Brazil.</title>
        <authorList>
            <person name="Almeida L.M."/>
            <person name="Lebreton F."/>
            <person name="Gaca A."/>
            <person name="Bispo P.M."/>
            <person name="Saavedra J."/>
            <person name="Filsner P."/>
            <person name="Moreno A.M."/>
            <person name="Mamizuka E.M."/>
            <person name="Gilmore M.S."/>
        </authorList>
    </citation>
    <scope>NUCLEOTIDE SEQUENCE</scope>
    <source>
        <strain evidence="3">L15</strain>
    </source>
</reference>
<dbReference type="EMBL" id="PZZH01000001">
    <property type="protein sequence ID" value="PTN78824.1"/>
    <property type="molecule type" value="Genomic_DNA"/>
</dbReference>
<dbReference type="EMBL" id="CP042213">
    <property type="protein sequence ID" value="QFY93530.1"/>
    <property type="molecule type" value="Genomic_DNA"/>
</dbReference>
<evidence type="ECO:0000313" key="11">
    <source>
        <dbReference type="Proteomes" id="UP000292223"/>
    </source>
</evidence>
<protein>
    <submittedName>
        <fullName evidence="5">Uncharacterized protein</fullName>
    </submittedName>
</protein>
<name>A0A1G1SBC8_ENTFL</name>
<dbReference type="EMBL" id="SIYF01000090">
    <property type="protein sequence ID" value="TKK89669.1"/>
    <property type="molecule type" value="Genomic_DNA"/>
</dbReference>
<evidence type="ECO:0000313" key="7">
    <source>
        <dbReference type="EMBL" id="TKK89669.1"/>
    </source>
</evidence>
<dbReference type="Proteomes" id="UP000429730">
    <property type="component" value="Unassembled WGS sequence"/>
</dbReference>
<evidence type="ECO:0000313" key="5">
    <source>
        <dbReference type="EMBL" id="ROY50599.1"/>
    </source>
</evidence>
<reference evidence="1 13" key="5">
    <citation type="submission" date="2019-04" db="EMBL/GenBank/DDBJ databases">
        <title>Step-wise assembly of the neonatal virome modulated by breast feeding.</title>
        <authorList>
            <person name="Liang G."/>
            <person name="Bushman F."/>
        </authorList>
    </citation>
    <scope>NUCLEOTIDE SEQUENCE [LARGE SCALE GENOMIC DNA]</scope>
    <source>
        <strain evidence="1 13">E3754</strain>
    </source>
</reference>
<dbReference type="EMBL" id="RKMZ01000011">
    <property type="protein sequence ID" value="ROX30219.1"/>
    <property type="molecule type" value="Genomic_DNA"/>
</dbReference>
<reference evidence="7 12" key="3">
    <citation type="submission" date="2019-02" db="EMBL/GenBank/DDBJ databases">
        <title>Bacteria dissemination in different level of health care in South Africa: the effectiveness of infections prevention and control.</title>
        <authorList>
            <person name="Shobo C."/>
            <person name="Amoako D.G."/>
            <person name="Allam M."/>
            <person name="Ismail A."/>
            <person name="Bester L.A."/>
            <person name="Essack S.Y."/>
        </authorList>
    </citation>
    <scope>NUCLEOTIDE SEQUENCE [LARGE SCALE GENOMIC DNA]</scope>
    <source>
        <strain evidence="7 12">2SIL2</strain>
    </source>
</reference>
<dbReference type="EMBL" id="SEWT01000014">
    <property type="protein sequence ID" value="RYU29511.1"/>
    <property type="molecule type" value="Genomic_DNA"/>
</dbReference>
<reference evidence="9 10" key="2">
    <citation type="submission" date="2018-10" db="EMBL/GenBank/DDBJ databases">
        <title>Genotypes and phenotypes of Enterococci isolated from broiler chickens.</title>
        <authorList>
            <person name="Muhammad A.R."/>
            <person name="Diarra M.S."/>
        </authorList>
    </citation>
    <scope>NUCLEOTIDE SEQUENCE [LARGE SCALE GENOMIC DNA]</scope>
    <source>
        <strain evidence="4 10">LIT2 A36'</strain>
        <strain evidence="5 9">P7 C A21</strain>
    </source>
</reference>
<proteinExistence type="predicted"/>
<accession>A0A1G1SBC8</accession>